<gene>
    <name evidence="1" type="ORF">BACCIP111899_03583</name>
</gene>
<accession>A0ABM8YEX2</accession>
<evidence type="ECO:0000313" key="2">
    <source>
        <dbReference type="Proteomes" id="UP000789423"/>
    </source>
</evidence>
<dbReference type="Proteomes" id="UP000789423">
    <property type="component" value="Unassembled WGS sequence"/>
</dbReference>
<evidence type="ECO:0000313" key="1">
    <source>
        <dbReference type="EMBL" id="CAG9614356.1"/>
    </source>
</evidence>
<comment type="caution">
    <text evidence="1">The sequence shown here is derived from an EMBL/GenBank/DDBJ whole genome shotgun (WGS) entry which is preliminary data.</text>
</comment>
<proteinExistence type="predicted"/>
<keyword evidence="2" id="KW-1185">Reference proteome</keyword>
<dbReference type="InterPro" id="IPR025930">
    <property type="entry name" value="NETI"/>
</dbReference>
<dbReference type="RefSeq" id="WP_230576323.1">
    <property type="nucleotide sequence ID" value="NZ_CAKJTI010000026.1"/>
</dbReference>
<name>A0ABM8YEX2_9BACI</name>
<dbReference type="EMBL" id="CAKJTI010000026">
    <property type="protein sequence ID" value="CAG9614356.1"/>
    <property type="molecule type" value="Genomic_DNA"/>
</dbReference>
<reference evidence="1 2" key="1">
    <citation type="submission" date="2021-10" db="EMBL/GenBank/DDBJ databases">
        <authorList>
            <person name="Criscuolo A."/>
        </authorList>
    </citation>
    <scope>NUCLEOTIDE SEQUENCE [LARGE SCALE GENOMIC DNA]</scope>
    <source>
        <strain evidence="2">CIP 111899</strain>
    </source>
</reference>
<organism evidence="1 2">
    <name type="scientific">Bacillus rhizoplanae</name>
    <dbReference type="NCBI Taxonomy" id="2880966"/>
    <lineage>
        <taxon>Bacteria</taxon>
        <taxon>Bacillati</taxon>
        <taxon>Bacillota</taxon>
        <taxon>Bacilli</taxon>
        <taxon>Bacillales</taxon>
        <taxon>Bacillaceae</taxon>
        <taxon>Bacillus</taxon>
    </lineage>
</organism>
<sequence>MTKQLKKKKFEVLPDETIAQCLERMEKEGYTPSRRMEEPIFHEVKRDGKTVVEPCGRKIVFEGKVR</sequence>
<protein>
    <recommendedName>
        <fullName evidence="3">NETI motif-containing protein</fullName>
    </recommendedName>
</protein>
<dbReference type="Pfam" id="PF14044">
    <property type="entry name" value="NETI"/>
    <property type="match status" value="1"/>
</dbReference>
<evidence type="ECO:0008006" key="3">
    <source>
        <dbReference type="Google" id="ProtNLM"/>
    </source>
</evidence>